<feature type="transmembrane region" description="Helical" evidence="1">
    <location>
        <begin position="6"/>
        <end position="23"/>
    </location>
</feature>
<feature type="transmembrane region" description="Helical" evidence="1">
    <location>
        <begin position="319"/>
        <end position="337"/>
    </location>
</feature>
<gene>
    <name evidence="3" type="ORF">J4E96_12040</name>
</gene>
<dbReference type="InterPro" id="IPR036465">
    <property type="entry name" value="vWFA_dom_sf"/>
</dbReference>
<keyword evidence="4" id="KW-1185">Reference proteome</keyword>
<keyword evidence="1" id="KW-0812">Transmembrane</keyword>
<reference evidence="3" key="1">
    <citation type="submission" date="2021-03" db="EMBL/GenBank/DDBJ databases">
        <title>Pengzhenrongella sicca gen. nov., sp. nov., a new member of suborder Micrococcineae isolated from High-Arctic tundra soil.</title>
        <authorList>
            <person name="Peng F."/>
        </authorList>
    </citation>
    <scope>NUCLEOTIDE SEQUENCE</scope>
    <source>
        <strain evidence="3">LRZ-2</strain>
    </source>
</reference>
<dbReference type="CDD" id="cd00198">
    <property type="entry name" value="vWFA"/>
    <property type="match status" value="1"/>
</dbReference>
<dbReference type="EMBL" id="CP071868">
    <property type="protein sequence ID" value="QTE28120.1"/>
    <property type="molecule type" value="Genomic_DNA"/>
</dbReference>
<dbReference type="SUPFAM" id="SSF53300">
    <property type="entry name" value="vWA-like"/>
    <property type="match status" value="1"/>
</dbReference>
<dbReference type="KEGG" id="psic:J4E96_12040"/>
<evidence type="ECO:0000313" key="3">
    <source>
        <dbReference type="EMBL" id="QTE28120.1"/>
    </source>
</evidence>
<keyword evidence="1" id="KW-1133">Transmembrane helix</keyword>
<proteinExistence type="predicted"/>
<dbReference type="AlphaFoldDB" id="A0A8A4Z882"/>
<sequence length="339" mass="36542">MVTLMWPAALGLVVIVAVAWLLARRRGPGRGALPVSGSAWVAQVPQVRRWLRRYRTLRVVAAVSLVAAALSAGVIAARPVEREVRVERLGSRDIVLCLDVSGSMIPFDTAIVETFATLVDSFAGERIALSVFDSTSRTVFPLTDDYTLALEELNEASGALAFDFDSVDYEDADQMAEFDRLLAFLAGTAGIPDEASLIGDGLAACALQFDEQATDRSRSIILATDNYVSGEPLYTLPQAVELVDGRDVSLVGLFGGEDDLRGGPQESEYREEVLAVDGLYFTADDPAAIAGIVADIQAQQAVDLDAAPEIVDTDRPEPWFAILVVSVVALVLLRWRLRS</sequence>
<dbReference type="Gene3D" id="3.40.50.410">
    <property type="entry name" value="von Willebrand factor, type A domain"/>
    <property type="match status" value="1"/>
</dbReference>
<name>A0A8A4Z882_9MICO</name>
<dbReference type="Proteomes" id="UP000663937">
    <property type="component" value="Chromosome"/>
</dbReference>
<feature type="transmembrane region" description="Helical" evidence="1">
    <location>
        <begin position="57"/>
        <end position="77"/>
    </location>
</feature>
<keyword evidence="1" id="KW-0472">Membrane</keyword>
<dbReference type="Pfam" id="PF13519">
    <property type="entry name" value="VWA_2"/>
    <property type="match status" value="1"/>
</dbReference>
<evidence type="ECO:0000259" key="2">
    <source>
        <dbReference type="Pfam" id="PF13519"/>
    </source>
</evidence>
<evidence type="ECO:0000256" key="1">
    <source>
        <dbReference type="SAM" id="Phobius"/>
    </source>
</evidence>
<dbReference type="RefSeq" id="WP_227422350.1">
    <property type="nucleotide sequence ID" value="NZ_CP071868.1"/>
</dbReference>
<feature type="domain" description="VWFA" evidence="2">
    <location>
        <begin position="94"/>
        <end position="157"/>
    </location>
</feature>
<evidence type="ECO:0000313" key="4">
    <source>
        <dbReference type="Proteomes" id="UP000663937"/>
    </source>
</evidence>
<protein>
    <submittedName>
        <fullName evidence="3">VWA domain-containing protein</fullName>
    </submittedName>
</protein>
<dbReference type="InterPro" id="IPR002035">
    <property type="entry name" value="VWF_A"/>
</dbReference>
<accession>A0A8A4Z882</accession>
<organism evidence="3 4">
    <name type="scientific">Pengzhenrongella sicca</name>
    <dbReference type="NCBI Taxonomy" id="2819238"/>
    <lineage>
        <taxon>Bacteria</taxon>
        <taxon>Bacillati</taxon>
        <taxon>Actinomycetota</taxon>
        <taxon>Actinomycetes</taxon>
        <taxon>Micrococcales</taxon>
        <taxon>Pengzhenrongella</taxon>
    </lineage>
</organism>